<proteinExistence type="predicted"/>
<protein>
    <recommendedName>
        <fullName evidence="2">undecaprenyl-diphosphate phosphatase</fullName>
        <ecNumber evidence="2">3.6.1.27</ecNumber>
    </recommendedName>
    <alternativeName>
        <fullName evidence="8">Undecaprenyl pyrophosphate phosphatase</fullName>
    </alternativeName>
</protein>
<dbReference type="InterPro" id="IPR036938">
    <property type="entry name" value="PAP2/HPO_sf"/>
</dbReference>
<reference evidence="12 13" key="1">
    <citation type="submission" date="2014-10" db="EMBL/GenBank/DDBJ databases">
        <title>Genome sequencing of Vibrio sinaloensis T08.</title>
        <authorList>
            <person name="Chan K.-G."/>
            <person name="Mohamad N.I."/>
        </authorList>
    </citation>
    <scope>NUCLEOTIDE SEQUENCE [LARGE SCALE GENOMIC DNA]</scope>
    <source>
        <strain evidence="12 13">T08</strain>
    </source>
</reference>
<dbReference type="GO" id="GO:0050380">
    <property type="term" value="F:undecaprenyl-diphosphatase activity"/>
    <property type="evidence" value="ECO:0007669"/>
    <property type="project" value="UniProtKB-EC"/>
</dbReference>
<dbReference type="PANTHER" id="PTHR14969:SF62">
    <property type="entry name" value="DECAPRENYLPHOSPHORYL-5-PHOSPHORIBOSE PHOSPHATASE RV3807C-RELATED"/>
    <property type="match status" value="1"/>
</dbReference>
<evidence type="ECO:0000256" key="9">
    <source>
        <dbReference type="ARBA" id="ARBA00047594"/>
    </source>
</evidence>
<dbReference type="PANTHER" id="PTHR14969">
    <property type="entry name" value="SPHINGOSINE-1-PHOSPHATE PHOSPHOHYDROLASE"/>
    <property type="match status" value="1"/>
</dbReference>
<evidence type="ECO:0000256" key="2">
    <source>
        <dbReference type="ARBA" id="ARBA00012374"/>
    </source>
</evidence>
<feature type="transmembrane region" description="Helical" evidence="10">
    <location>
        <begin position="60"/>
        <end position="79"/>
    </location>
</feature>
<comment type="subcellular location">
    <subcellularLocation>
        <location evidence="1">Cell membrane</location>
        <topology evidence="1">Multi-pass membrane protein</topology>
    </subcellularLocation>
</comment>
<dbReference type="Pfam" id="PF01569">
    <property type="entry name" value="PAP2"/>
    <property type="match status" value="1"/>
</dbReference>
<evidence type="ECO:0000256" key="8">
    <source>
        <dbReference type="ARBA" id="ARBA00032707"/>
    </source>
</evidence>
<dbReference type="STRING" id="379097.SE23_10955"/>
<keyword evidence="7 10" id="KW-0472">Membrane</keyword>
<evidence type="ECO:0000256" key="5">
    <source>
        <dbReference type="ARBA" id="ARBA00022801"/>
    </source>
</evidence>
<feature type="transmembrane region" description="Helical" evidence="10">
    <location>
        <begin position="33"/>
        <end position="54"/>
    </location>
</feature>
<evidence type="ECO:0000256" key="4">
    <source>
        <dbReference type="ARBA" id="ARBA00022692"/>
    </source>
</evidence>
<accession>A0A0A5JLF7</accession>
<dbReference type="SUPFAM" id="SSF48317">
    <property type="entry name" value="Acid phosphatase/Vanadium-dependent haloperoxidase"/>
    <property type="match status" value="1"/>
</dbReference>
<evidence type="ECO:0000256" key="1">
    <source>
        <dbReference type="ARBA" id="ARBA00004651"/>
    </source>
</evidence>
<name>A0A0A5JLF7_PHOS4</name>
<organism evidence="12 13">
    <name type="scientific">Photobacterium sp. (strain ATCC 43367)</name>
    <dbReference type="NCBI Taxonomy" id="379097"/>
    <lineage>
        <taxon>Bacteria</taxon>
        <taxon>Pseudomonadati</taxon>
        <taxon>Pseudomonadota</taxon>
        <taxon>Gammaproteobacteria</taxon>
        <taxon>Vibrionales</taxon>
        <taxon>Vibrionaceae</taxon>
        <taxon>Vibrio</taxon>
        <taxon>Vibrio oreintalis group</taxon>
    </lineage>
</organism>
<keyword evidence="5" id="KW-0378">Hydrolase</keyword>
<dbReference type="CDD" id="cd01610">
    <property type="entry name" value="PAP2_like"/>
    <property type="match status" value="1"/>
</dbReference>
<keyword evidence="4 10" id="KW-0812">Transmembrane</keyword>
<feature type="transmembrane region" description="Helical" evidence="10">
    <location>
        <begin position="114"/>
        <end position="137"/>
    </location>
</feature>
<evidence type="ECO:0000256" key="10">
    <source>
        <dbReference type="SAM" id="Phobius"/>
    </source>
</evidence>
<keyword evidence="3" id="KW-1003">Cell membrane</keyword>
<comment type="caution">
    <text evidence="12">The sequence shown here is derived from an EMBL/GenBank/DDBJ whole genome shotgun (WGS) entry which is preliminary data.</text>
</comment>
<dbReference type="SMART" id="SM00014">
    <property type="entry name" value="acidPPc"/>
    <property type="match status" value="1"/>
</dbReference>
<gene>
    <name evidence="12" type="ORF">NM06_11385</name>
</gene>
<evidence type="ECO:0000256" key="3">
    <source>
        <dbReference type="ARBA" id="ARBA00022475"/>
    </source>
</evidence>
<dbReference type="Gene3D" id="1.20.144.10">
    <property type="entry name" value="Phosphatidic acid phosphatase type 2/haloperoxidase"/>
    <property type="match status" value="1"/>
</dbReference>
<dbReference type="InterPro" id="IPR000326">
    <property type="entry name" value="PAP2/HPO"/>
</dbReference>
<evidence type="ECO:0000256" key="7">
    <source>
        <dbReference type="ARBA" id="ARBA00023136"/>
    </source>
</evidence>
<dbReference type="OrthoDB" id="9780507at2"/>
<dbReference type="EC" id="3.6.1.27" evidence="2"/>
<evidence type="ECO:0000256" key="6">
    <source>
        <dbReference type="ARBA" id="ARBA00022989"/>
    </source>
</evidence>
<evidence type="ECO:0000313" key="12">
    <source>
        <dbReference type="EMBL" id="KGY08768.1"/>
    </source>
</evidence>
<comment type="catalytic activity">
    <reaction evidence="9">
        <text>di-trans,octa-cis-undecaprenyl diphosphate + H2O = di-trans,octa-cis-undecaprenyl phosphate + phosphate + H(+)</text>
        <dbReference type="Rhea" id="RHEA:28094"/>
        <dbReference type="ChEBI" id="CHEBI:15377"/>
        <dbReference type="ChEBI" id="CHEBI:15378"/>
        <dbReference type="ChEBI" id="CHEBI:43474"/>
        <dbReference type="ChEBI" id="CHEBI:58405"/>
        <dbReference type="ChEBI" id="CHEBI:60392"/>
        <dbReference type="EC" id="3.6.1.27"/>
    </reaction>
</comment>
<dbReference type="GO" id="GO:0005886">
    <property type="term" value="C:plasma membrane"/>
    <property type="evidence" value="ECO:0007669"/>
    <property type="project" value="UniProtKB-SubCell"/>
</dbReference>
<evidence type="ECO:0000313" key="13">
    <source>
        <dbReference type="Proteomes" id="UP000030451"/>
    </source>
</evidence>
<evidence type="ECO:0000259" key="11">
    <source>
        <dbReference type="SMART" id="SM00014"/>
    </source>
</evidence>
<dbReference type="RefSeq" id="WP_038140796.1">
    <property type="nucleotide sequence ID" value="NZ_JAVHXF010000283.1"/>
</dbReference>
<feature type="domain" description="Phosphatidic acid phosphatase type 2/haloperoxidase" evidence="11">
    <location>
        <begin position="64"/>
        <end position="170"/>
    </location>
</feature>
<sequence length="174" mass="19074">MRSIEPIAKLDLAFSLFCLQHRFRLPLSRLSKAVSHTGDGHLYVVLGLLAWWLGGEQGQLFLLAGLLAFAMELPIYWVAKNLFKRRRPQELSELVTSFITPSDRYSLPSGHTAAAFLMASLISYCFPPLGLFALVWAGCIGASRILLGVHFLTDVVLGSILGLACAQFAIALLV</sequence>
<feature type="transmembrane region" description="Helical" evidence="10">
    <location>
        <begin position="149"/>
        <end position="173"/>
    </location>
</feature>
<dbReference type="AlphaFoldDB" id="A0A0A5JLF7"/>
<dbReference type="EMBL" id="JRWP01000019">
    <property type="protein sequence ID" value="KGY08768.1"/>
    <property type="molecule type" value="Genomic_DNA"/>
</dbReference>
<dbReference type="Proteomes" id="UP000030451">
    <property type="component" value="Unassembled WGS sequence"/>
</dbReference>
<keyword evidence="6 10" id="KW-1133">Transmembrane helix</keyword>